<reference evidence="1 2" key="1">
    <citation type="submission" date="2024-04" db="EMBL/GenBank/DDBJ databases">
        <title>Phyllosticta paracitricarpa is synonymous to the EU quarantine fungus P. citricarpa based on phylogenomic analyses.</title>
        <authorList>
            <consortium name="Lawrence Berkeley National Laboratory"/>
            <person name="Van Ingen-Buijs V.A."/>
            <person name="Van Westerhoven A.C."/>
            <person name="Haridas S."/>
            <person name="Skiadas P."/>
            <person name="Martin F."/>
            <person name="Groenewald J.Z."/>
            <person name="Crous P.W."/>
            <person name="Seidl M.F."/>
        </authorList>
    </citation>
    <scope>NUCLEOTIDE SEQUENCE [LARGE SCALE GENOMIC DNA]</scope>
    <source>
        <strain evidence="1 2">CBS 122670</strain>
    </source>
</reference>
<dbReference type="Proteomes" id="UP001365128">
    <property type="component" value="Unassembled WGS sequence"/>
</dbReference>
<evidence type="ECO:0000313" key="2">
    <source>
        <dbReference type="Proteomes" id="UP001365128"/>
    </source>
</evidence>
<name>A0ABR1MHY7_9PEZI</name>
<organism evidence="1 2">
    <name type="scientific">Phyllosticta citricarpa</name>
    <dbReference type="NCBI Taxonomy" id="55181"/>
    <lineage>
        <taxon>Eukaryota</taxon>
        <taxon>Fungi</taxon>
        <taxon>Dikarya</taxon>
        <taxon>Ascomycota</taxon>
        <taxon>Pezizomycotina</taxon>
        <taxon>Dothideomycetes</taxon>
        <taxon>Dothideomycetes incertae sedis</taxon>
        <taxon>Botryosphaeriales</taxon>
        <taxon>Phyllostictaceae</taxon>
        <taxon>Phyllosticta</taxon>
    </lineage>
</organism>
<keyword evidence="2" id="KW-1185">Reference proteome</keyword>
<dbReference type="EMBL" id="JBBPDW010000008">
    <property type="protein sequence ID" value="KAK7550026.1"/>
    <property type="molecule type" value="Genomic_DNA"/>
</dbReference>
<sequence length="219" mass="23606">MDPCWAHGAPDGPRPGPCRLGKRGWVLYWPMTSRCGIPRSLRCSAAQRSRYLPCLLTAIFDRPTDRSTDPAARWFGRPAIHSSCMSPLSSSSSSSSSSSPSLLLSTPGLADLYLPTYLPTPPEKAACQFFECLLVFVKQFLPALCSRASRPLGLLAAVPVGPSASLLHTSRPLHTKTDCGACACHFSRCVVQCSPSVSLFIPLCPQEPAARHIPRVTQA</sequence>
<proteinExistence type="predicted"/>
<protein>
    <submittedName>
        <fullName evidence="1">Uncharacterized protein</fullName>
    </submittedName>
</protein>
<accession>A0ABR1MHY7</accession>
<evidence type="ECO:0000313" key="1">
    <source>
        <dbReference type="EMBL" id="KAK7550026.1"/>
    </source>
</evidence>
<comment type="caution">
    <text evidence="1">The sequence shown here is derived from an EMBL/GenBank/DDBJ whole genome shotgun (WGS) entry which is preliminary data.</text>
</comment>
<gene>
    <name evidence="1" type="ORF">IWX46DRAFT_439463</name>
</gene>